<keyword evidence="2" id="KW-0812">Transmembrane</keyword>
<dbReference type="Proteomes" id="UP000011761">
    <property type="component" value="Unassembled WGS sequence"/>
</dbReference>
<sequence length="215" mass="24304">MRGSDEKVALRIGESFSPVLPREHVRRVQRTALYISVALNVLLTVALCGYHYRTNPTELTPYARLGFRRTAWTFSTPYGILDQNNETERLWNSYSSNSAVTIDSATAKLWKLPVAKSLSNDANVGLYHVSGLYSMNCLKRLREAMVQSQRGGTPIETSSELGHCLDVLRQDLDCLSDDTPMYTPMHAGTYPGEGQLRKCRDRRRLEKWYSALGQP</sequence>
<dbReference type="PANTHER" id="PTHR33365">
    <property type="entry name" value="YALI0B05434P"/>
    <property type="match status" value="1"/>
</dbReference>
<proteinExistence type="inferred from homology"/>
<dbReference type="RefSeq" id="XP_007677848.1">
    <property type="nucleotide sequence ID" value="XM_007679658.1"/>
</dbReference>
<feature type="transmembrane region" description="Helical" evidence="2">
    <location>
        <begin position="32"/>
        <end position="52"/>
    </location>
</feature>
<name>M2LLY6_BAUPA</name>
<evidence type="ECO:0000313" key="3">
    <source>
        <dbReference type="EMBL" id="EMC95332.1"/>
    </source>
</evidence>
<organism evidence="3 4">
    <name type="scientific">Baudoinia panamericana (strain UAMH 10762)</name>
    <name type="common">Angels' share fungus</name>
    <name type="synonym">Baudoinia compniacensis (strain UAMH 10762)</name>
    <dbReference type="NCBI Taxonomy" id="717646"/>
    <lineage>
        <taxon>Eukaryota</taxon>
        <taxon>Fungi</taxon>
        <taxon>Dikarya</taxon>
        <taxon>Ascomycota</taxon>
        <taxon>Pezizomycotina</taxon>
        <taxon>Dothideomycetes</taxon>
        <taxon>Dothideomycetidae</taxon>
        <taxon>Mycosphaerellales</taxon>
        <taxon>Teratosphaeriaceae</taxon>
        <taxon>Baudoinia</taxon>
    </lineage>
</organism>
<dbReference type="eggNOG" id="ENOG502S6JS">
    <property type="taxonomic scope" value="Eukaryota"/>
</dbReference>
<dbReference type="GeneID" id="19115267"/>
<dbReference type="InterPro" id="IPR021765">
    <property type="entry name" value="UstYa-like"/>
</dbReference>
<dbReference type="Pfam" id="PF11807">
    <property type="entry name" value="UstYa"/>
    <property type="match status" value="1"/>
</dbReference>
<dbReference type="KEGG" id="bcom:BAUCODRAFT_536524"/>
<keyword evidence="2" id="KW-1133">Transmembrane helix</keyword>
<dbReference type="GO" id="GO:0043386">
    <property type="term" value="P:mycotoxin biosynthetic process"/>
    <property type="evidence" value="ECO:0007669"/>
    <property type="project" value="InterPro"/>
</dbReference>
<evidence type="ECO:0000313" key="4">
    <source>
        <dbReference type="Proteomes" id="UP000011761"/>
    </source>
</evidence>
<evidence type="ECO:0000256" key="2">
    <source>
        <dbReference type="SAM" id="Phobius"/>
    </source>
</evidence>
<dbReference type="OMA" id="MLEEYRF"/>
<reference evidence="3 4" key="1">
    <citation type="journal article" date="2012" name="PLoS Pathog.">
        <title>Diverse lifestyles and strategies of plant pathogenesis encoded in the genomes of eighteen Dothideomycetes fungi.</title>
        <authorList>
            <person name="Ohm R.A."/>
            <person name="Feau N."/>
            <person name="Henrissat B."/>
            <person name="Schoch C.L."/>
            <person name="Horwitz B.A."/>
            <person name="Barry K.W."/>
            <person name="Condon B.J."/>
            <person name="Copeland A.C."/>
            <person name="Dhillon B."/>
            <person name="Glaser F."/>
            <person name="Hesse C.N."/>
            <person name="Kosti I."/>
            <person name="LaButti K."/>
            <person name="Lindquist E.A."/>
            <person name="Lucas S."/>
            <person name="Salamov A.A."/>
            <person name="Bradshaw R.E."/>
            <person name="Ciuffetti L."/>
            <person name="Hamelin R.C."/>
            <person name="Kema G.H.J."/>
            <person name="Lawrence C."/>
            <person name="Scott J.A."/>
            <person name="Spatafora J.W."/>
            <person name="Turgeon B.G."/>
            <person name="de Wit P.J.G.M."/>
            <person name="Zhong S."/>
            <person name="Goodwin S.B."/>
            <person name="Grigoriev I.V."/>
        </authorList>
    </citation>
    <scope>NUCLEOTIDE SEQUENCE [LARGE SCALE GENOMIC DNA]</scope>
    <source>
        <strain evidence="3 4">UAMH 10762</strain>
    </source>
</reference>
<gene>
    <name evidence="3" type="ORF">BAUCODRAFT_536524</name>
</gene>
<evidence type="ECO:0008006" key="5">
    <source>
        <dbReference type="Google" id="ProtNLM"/>
    </source>
</evidence>
<comment type="similarity">
    <text evidence="1">Belongs to the ustYa family.</text>
</comment>
<keyword evidence="2" id="KW-0472">Membrane</keyword>
<dbReference type="HOGENOM" id="CLU_1283041_0_0_1"/>
<accession>M2LLY6</accession>
<keyword evidence="4" id="KW-1185">Reference proteome</keyword>
<protein>
    <recommendedName>
        <fullName evidence="5">DUF3328 domain-containing protein</fullName>
    </recommendedName>
</protein>
<dbReference type="OrthoDB" id="3687641at2759"/>
<dbReference type="PANTHER" id="PTHR33365:SF6">
    <property type="entry name" value="OXIDASE USTYA"/>
    <property type="match status" value="1"/>
</dbReference>
<evidence type="ECO:0000256" key="1">
    <source>
        <dbReference type="ARBA" id="ARBA00035112"/>
    </source>
</evidence>
<dbReference type="EMBL" id="KB445557">
    <property type="protein sequence ID" value="EMC95332.1"/>
    <property type="molecule type" value="Genomic_DNA"/>
</dbReference>
<dbReference type="AlphaFoldDB" id="M2LLY6"/>